<dbReference type="PIRSF" id="PIRSF017388">
    <property type="entry name" value="Esterase_lipase"/>
    <property type="match status" value="1"/>
</dbReference>
<keyword evidence="1" id="KW-0378">Hydrolase</keyword>
<dbReference type="Pfam" id="PF12146">
    <property type="entry name" value="Hydrolase_4"/>
    <property type="match status" value="1"/>
</dbReference>
<dbReference type="EnsemblBacteria" id="AAM73485">
    <property type="protein sequence ID" value="AAM73485"/>
    <property type="gene ID" value="CT2271"/>
</dbReference>
<dbReference type="STRING" id="194439.CT2271"/>
<dbReference type="GO" id="GO:0052689">
    <property type="term" value="F:carboxylic ester hydrolase activity"/>
    <property type="evidence" value="ECO:0007669"/>
    <property type="project" value="InterPro"/>
</dbReference>
<dbReference type="InterPro" id="IPR050266">
    <property type="entry name" value="AB_hydrolase_sf"/>
</dbReference>
<dbReference type="AlphaFoldDB" id="Q8KA96"/>
<dbReference type="GO" id="GO:0016020">
    <property type="term" value="C:membrane"/>
    <property type="evidence" value="ECO:0007669"/>
    <property type="project" value="TreeGrafter"/>
</dbReference>
<feature type="binding site" evidence="2">
    <location>
        <position position="93"/>
    </location>
    <ligand>
        <name>substrate</name>
    </ligand>
</feature>
<dbReference type="InterPro" id="IPR029058">
    <property type="entry name" value="AB_hydrolase_fold"/>
</dbReference>
<dbReference type="HOGENOM" id="CLU_076594_0_2_10"/>
<keyword evidence="5" id="KW-1185">Reference proteome</keyword>
<dbReference type="Gene3D" id="3.40.50.1820">
    <property type="entry name" value="alpha/beta hydrolase"/>
    <property type="match status" value="1"/>
</dbReference>
<feature type="domain" description="Serine aminopeptidase S33" evidence="3">
    <location>
        <begin position="17"/>
        <end position="238"/>
    </location>
</feature>
<dbReference type="eggNOG" id="COG1647">
    <property type="taxonomic scope" value="Bacteria"/>
</dbReference>
<dbReference type="InterPro" id="IPR012354">
    <property type="entry name" value="Esterase_lipase"/>
</dbReference>
<evidence type="ECO:0000256" key="2">
    <source>
        <dbReference type="PIRSR" id="PIRSR017388-2"/>
    </source>
</evidence>
<evidence type="ECO:0000313" key="5">
    <source>
        <dbReference type="Proteomes" id="UP000001007"/>
    </source>
</evidence>
<sequence length="265" mass="28998">MTNRVTNGQPERLLTGVLILHGFTANLESVRALFGPLGRFDLKMATPLLRGHGAASPDELRGVTWREWLDDAENAFETLTGTGGKAVVIGHSMGALLALQLAARRPELVDSVILATPPVRLTSPLGPGRPLHFLAPLVSHVVDRWDMEARFADPGSAIIPKQYDWAPTKTILSMFELLEETMRITGRVRVPALILQARHESVVLPESAEILTRAIATPPEAKSIVWFDKTDHQIFCDCERKAAVDAVVSFVSKRFPAATNQSVKA</sequence>
<dbReference type="RefSeq" id="WP_010933920.1">
    <property type="nucleotide sequence ID" value="NC_002932.3"/>
</dbReference>
<dbReference type="ESTHER" id="chlte-CT2271">
    <property type="family name" value="CarbLipBact_2"/>
</dbReference>
<dbReference type="InterPro" id="IPR022742">
    <property type="entry name" value="Hydrolase_4"/>
</dbReference>
<gene>
    <name evidence="4" type="ordered locus">CT2271</name>
</gene>
<dbReference type="EMBL" id="AE006470">
    <property type="protein sequence ID" value="AAM73485.1"/>
    <property type="molecule type" value="Genomic_DNA"/>
</dbReference>
<organism evidence="4 5">
    <name type="scientific">Chlorobaculum tepidum (strain ATCC 49652 / DSM 12025 / NBRC 103806 / TLS)</name>
    <name type="common">Chlorobium tepidum</name>
    <dbReference type="NCBI Taxonomy" id="194439"/>
    <lineage>
        <taxon>Bacteria</taxon>
        <taxon>Pseudomonadati</taxon>
        <taxon>Chlorobiota</taxon>
        <taxon>Chlorobiia</taxon>
        <taxon>Chlorobiales</taxon>
        <taxon>Chlorobiaceae</taxon>
        <taxon>Chlorobaculum</taxon>
    </lineage>
</organism>
<dbReference type="Proteomes" id="UP000001007">
    <property type="component" value="Chromosome"/>
</dbReference>
<dbReference type="PATRIC" id="fig|194439.7.peg.2067"/>
<feature type="binding site" evidence="2">
    <location>
        <position position="23"/>
    </location>
    <ligand>
        <name>substrate</name>
    </ligand>
</feature>
<name>Q8KA96_CHLTE</name>
<accession>Q8KA96</accession>
<evidence type="ECO:0000313" key="4">
    <source>
        <dbReference type="EMBL" id="AAM73485.1"/>
    </source>
</evidence>
<reference evidence="4 5" key="1">
    <citation type="journal article" date="2002" name="Proc. Natl. Acad. Sci. U.S.A.">
        <title>The complete genome sequence of Chlorobium tepidum TLS, a photosynthetic, anaerobic, green-sulfur bacterium.</title>
        <authorList>
            <person name="Eisen J.A."/>
            <person name="Nelson K.E."/>
            <person name="Paulsen I.T."/>
            <person name="Heidelberg J.F."/>
            <person name="Wu M."/>
            <person name="Dodson R.J."/>
            <person name="Deboy R."/>
            <person name="Gwinn M.L."/>
            <person name="Nelson W.C."/>
            <person name="Haft D.H."/>
            <person name="Hickey E.K."/>
            <person name="Peterson J.D."/>
            <person name="Durkin A.S."/>
            <person name="Kolonay J.L."/>
            <person name="Yang F."/>
            <person name="Holt I."/>
            <person name="Umayam L.A."/>
            <person name="Mason T."/>
            <person name="Brenner M."/>
            <person name="Shea T.P."/>
            <person name="Parksey D."/>
            <person name="Nierman W.C."/>
            <person name="Feldblyum T.V."/>
            <person name="Hansen C.L."/>
            <person name="Craven M.B."/>
            <person name="Radune D."/>
            <person name="Vamathevan J."/>
            <person name="Khouri H."/>
            <person name="White O."/>
            <person name="Gruber T.M."/>
            <person name="Ketchum K.A."/>
            <person name="Venter J.C."/>
            <person name="Tettelin H."/>
            <person name="Bryant D.A."/>
            <person name="Fraser C.M."/>
        </authorList>
    </citation>
    <scope>NUCLEOTIDE SEQUENCE [LARGE SCALE GENOMIC DNA]</scope>
    <source>
        <strain evidence="5">ATCC 49652 / DSM 12025 / NBRC 103806 / TLS</strain>
    </source>
</reference>
<evidence type="ECO:0000259" key="3">
    <source>
        <dbReference type="Pfam" id="PF12146"/>
    </source>
</evidence>
<proteinExistence type="predicted"/>
<protein>
    <submittedName>
        <fullName evidence="4">Lysophospholipase L2, putative</fullName>
    </submittedName>
</protein>
<dbReference type="PANTHER" id="PTHR43798:SF31">
    <property type="entry name" value="AB HYDROLASE SUPERFAMILY PROTEIN YCLE"/>
    <property type="match status" value="1"/>
</dbReference>
<dbReference type="SUPFAM" id="SSF53474">
    <property type="entry name" value="alpha/beta-Hydrolases"/>
    <property type="match status" value="1"/>
</dbReference>
<dbReference type="PANTHER" id="PTHR43798">
    <property type="entry name" value="MONOACYLGLYCEROL LIPASE"/>
    <property type="match status" value="1"/>
</dbReference>
<evidence type="ECO:0000256" key="1">
    <source>
        <dbReference type="ARBA" id="ARBA00022801"/>
    </source>
</evidence>
<dbReference type="OrthoDB" id="9777090at2"/>
<dbReference type="KEGG" id="cte:CT2271"/>